<dbReference type="Proteomes" id="UP001243330">
    <property type="component" value="Unassembled WGS sequence"/>
</dbReference>
<evidence type="ECO:0000313" key="1">
    <source>
        <dbReference type="EMBL" id="KAK1837762.1"/>
    </source>
</evidence>
<protein>
    <submittedName>
        <fullName evidence="1">Uncharacterized protein</fullName>
    </submittedName>
</protein>
<dbReference type="AlphaFoldDB" id="A0AAD8ZY42"/>
<comment type="caution">
    <text evidence="1">The sequence shown here is derived from an EMBL/GenBank/DDBJ whole genome shotgun (WGS) entry which is preliminary data.</text>
</comment>
<accession>A0AAD8ZY42</accession>
<reference evidence="1" key="1">
    <citation type="submission" date="2023-01" db="EMBL/GenBank/DDBJ databases">
        <title>Colletotrichum chrysophilum M932 genome sequence.</title>
        <authorList>
            <person name="Baroncelli R."/>
        </authorList>
    </citation>
    <scope>NUCLEOTIDE SEQUENCE</scope>
    <source>
        <strain evidence="1">M932</strain>
    </source>
</reference>
<dbReference type="EMBL" id="JAQOWY010001022">
    <property type="protein sequence ID" value="KAK1837762.1"/>
    <property type="molecule type" value="Genomic_DNA"/>
</dbReference>
<proteinExistence type="predicted"/>
<name>A0AAD8ZY42_9PEZI</name>
<keyword evidence="2" id="KW-1185">Reference proteome</keyword>
<gene>
    <name evidence="1" type="ORF">CCHR01_19614</name>
</gene>
<organism evidence="1 2">
    <name type="scientific">Colletotrichum chrysophilum</name>
    <dbReference type="NCBI Taxonomy" id="1836956"/>
    <lineage>
        <taxon>Eukaryota</taxon>
        <taxon>Fungi</taxon>
        <taxon>Dikarya</taxon>
        <taxon>Ascomycota</taxon>
        <taxon>Pezizomycotina</taxon>
        <taxon>Sordariomycetes</taxon>
        <taxon>Hypocreomycetidae</taxon>
        <taxon>Glomerellales</taxon>
        <taxon>Glomerellaceae</taxon>
        <taxon>Colletotrichum</taxon>
        <taxon>Colletotrichum gloeosporioides species complex</taxon>
    </lineage>
</organism>
<evidence type="ECO:0000313" key="2">
    <source>
        <dbReference type="Proteomes" id="UP001243330"/>
    </source>
</evidence>
<sequence>MRTGTWTTASRGMDPGSPGAMMRTMSPLVLFFFFEPGPSPLFASIHWETLPVHVDGGRLHPPREKVTTAPGDMNTVHESLHRGPYRTAVIIHGNHD</sequence>